<keyword evidence="2" id="KW-1185">Reference proteome</keyword>
<proteinExistence type="predicted"/>
<gene>
    <name evidence="1" type="ORF">STAS_22602</name>
</gene>
<dbReference type="GO" id="GO:0000428">
    <property type="term" value="C:DNA-directed RNA polymerase complex"/>
    <property type="evidence" value="ECO:0007669"/>
    <property type="project" value="UniProtKB-KW"/>
</dbReference>
<sequence length="202" mass="23675">MLELCAPIYTVHDNFITPYLSTRKIPRIYSNVFSRLGAPLSINKLINMNIIEPTFSNYMDVIDVTALISSQKEDWFSNIQPHCYHTVSEPIPHDHLRAILYNLIPKGRFELPFLVLVLIPVLRLRYALVKSRLSTDIVVEQISHPSLLVDREYQLFNQQLCQPNQYYMGKKELSQSFFYYEEVYSRHWLIDESTGIRSSLCN</sequence>
<protein>
    <submittedName>
        <fullName evidence="1">DNA-directed RNA polymerase</fullName>
    </submittedName>
</protein>
<name>A0A5A7QKN5_STRAF</name>
<dbReference type="Proteomes" id="UP000325081">
    <property type="component" value="Unassembled WGS sequence"/>
</dbReference>
<evidence type="ECO:0000313" key="2">
    <source>
        <dbReference type="Proteomes" id="UP000325081"/>
    </source>
</evidence>
<organism evidence="1 2">
    <name type="scientific">Striga asiatica</name>
    <name type="common">Asiatic witchweed</name>
    <name type="synonym">Buchnera asiatica</name>
    <dbReference type="NCBI Taxonomy" id="4170"/>
    <lineage>
        <taxon>Eukaryota</taxon>
        <taxon>Viridiplantae</taxon>
        <taxon>Streptophyta</taxon>
        <taxon>Embryophyta</taxon>
        <taxon>Tracheophyta</taxon>
        <taxon>Spermatophyta</taxon>
        <taxon>Magnoliopsida</taxon>
        <taxon>eudicotyledons</taxon>
        <taxon>Gunneridae</taxon>
        <taxon>Pentapetalae</taxon>
        <taxon>asterids</taxon>
        <taxon>lamiids</taxon>
        <taxon>Lamiales</taxon>
        <taxon>Orobanchaceae</taxon>
        <taxon>Buchnereae</taxon>
        <taxon>Striga</taxon>
    </lineage>
</organism>
<dbReference type="EMBL" id="BKCP01007183">
    <property type="protein sequence ID" value="GER45650.1"/>
    <property type="molecule type" value="Genomic_DNA"/>
</dbReference>
<dbReference type="AlphaFoldDB" id="A0A5A7QKN5"/>
<evidence type="ECO:0000313" key="1">
    <source>
        <dbReference type="EMBL" id="GER45650.1"/>
    </source>
</evidence>
<accession>A0A5A7QKN5</accession>
<reference evidence="2" key="1">
    <citation type="journal article" date="2019" name="Curr. Biol.">
        <title>Genome Sequence of Striga asiatica Provides Insight into the Evolution of Plant Parasitism.</title>
        <authorList>
            <person name="Yoshida S."/>
            <person name="Kim S."/>
            <person name="Wafula E.K."/>
            <person name="Tanskanen J."/>
            <person name="Kim Y.M."/>
            <person name="Honaas L."/>
            <person name="Yang Z."/>
            <person name="Spallek T."/>
            <person name="Conn C.E."/>
            <person name="Ichihashi Y."/>
            <person name="Cheong K."/>
            <person name="Cui S."/>
            <person name="Der J.P."/>
            <person name="Gundlach H."/>
            <person name="Jiao Y."/>
            <person name="Hori C."/>
            <person name="Ishida J.K."/>
            <person name="Kasahara H."/>
            <person name="Kiba T."/>
            <person name="Kim M.S."/>
            <person name="Koo N."/>
            <person name="Laohavisit A."/>
            <person name="Lee Y.H."/>
            <person name="Lumba S."/>
            <person name="McCourt P."/>
            <person name="Mortimer J.C."/>
            <person name="Mutuku J.M."/>
            <person name="Nomura T."/>
            <person name="Sasaki-Sekimoto Y."/>
            <person name="Seto Y."/>
            <person name="Wang Y."/>
            <person name="Wakatake T."/>
            <person name="Sakakibara H."/>
            <person name="Demura T."/>
            <person name="Yamaguchi S."/>
            <person name="Yoneyama K."/>
            <person name="Manabe R.I."/>
            <person name="Nelson D.C."/>
            <person name="Schulman A.H."/>
            <person name="Timko M.P."/>
            <person name="dePamphilis C.W."/>
            <person name="Choi D."/>
            <person name="Shirasu K."/>
        </authorList>
    </citation>
    <scope>NUCLEOTIDE SEQUENCE [LARGE SCALE GENOMIC DNA]</scope>
    <source>
        <strain evidence="2">cv. UVA1</strain>
    </source>
</reference>
<keyword evidence="1" id="KW-0240">DNA-directed RNA polymerase</keyword>
<keyword evidence="1" id="KW-0804">Transcription</keyword>
<comment type="caution">
    <text evidence="1">The sequence shown here is derived from an EMBL/GenBank/DDBJ whole genome shotgun (WGS) entry which is preliminary data.</text>
</comment>